<evidence type="ECO:0000256" key="4">
    <source>
        <dbReference type="ARBA" id="ARBA00022692"/>
    </source>
</evidence>
<feature type="transmembrane region" description="Helical" evidence="8">
    <location>
        <begin position="206"/>
        <end position="223"/>
    </location>
</feature>
<evidence type="ECO:0000256" key="6">
    <source>
        <dbReference type="ARBA" id="ARBA00023136"/>
    </source>
</evidence>
<comment type="subcellular location">
    <subcellularLocation>
        <location evidence="1">Cell membrane</location>
        <topology evidence="1">Multi-pass membrane protein</topology>
    </subcellularLocation>
</comment>
<dbReference type="PANTHER" id="PTHR30347">
    <property type="entry name" value="POTASSIUM CHANNEL RELATED"/>
    <property type="match status" value="1"/>
</dbReference>
<dbReference type="InterPro" id="IPR023408">
    <property type="entry name" value="MscS_beta-dom_sf"/>
</dbReference>
<dbReference type="Gene3D" id="3.30.70.100">
    <property type="match status" value="1"/>
</dbReference>
<dbReference type="RefSeq" id="WP_184150071.1">
    <property type="nucleotide sequence ID" value="NZ_JACHFM010000002.1"/>
</dbReference>
<accession>A0A840STW6</accession>
<dbReference type="Pfam" id="PF00924">
    <property type="entry name" value="MS_channel_2nd"/>
    <property type="match status" value="1"/>
</dbReference>
<keyword evidence="13" id="KW-1185">Reference proteome</keyword>
<feature type="transmembrane region" description="Helical" evidence="8">
    <location>
        <begin position="359"/>
        <end position="375"/>
    </location>
</feature>
<evidence type="ECO:0000313" key="13">
    <source>
        <dbReference type="Proteomes" id="UP000549457"/>
    </source>
</evidence>
<feature type="transmembrane region" description="Helical" evidence="8">
    <location>
        <begin position="591"/>
        <end position="620"/>
    </location>
</feature>
<reference evidence="12 13" key="1">
    <citation type="submission" date="2020-08" db="EMBL/GenBank/DDBJ databases">
        <title>Genomic Encyclopedia of Type Strains, Phase IV (KMG-IV): sequencing the most valuable type-strain genomes for metagenomic binning, comparative biology and taxonomic classification.</title>
        <authorList>
            <person name="Goeker M."/>
        </authorList>
    </citation>
    <scope>NUCLEOTIDE SEQUENCE [LARGE SCALE GENOMIC DNA]</scope>
    <source>
        <strain evidence="12 13">DSM 101730</strain>
    </source>
</reference>
<dbReference type="InterPro" id="IPR011066">
    <property type="entry name" value="MscS_channel_C_sf"/>
</dbReference>
<dbReference type="AlphaFoldDB" id="A0A840STW6"/>
<keyword evidence="5 8" id="KW-1133">Transmembrane helix</keyword>
<dbReference type="PANTHER" id="PTHR30347:SF1">
    <property type="entry name" value="MECHANOSENSITIVE CHANNEL MSCK"/>
    <property type="match status" value="1"/>
</dbReference>
<keyword evidence="6 8" id="KW-0472">Membrane</keyword>
<evidence type="ECO:0000256" key="1">
    <source>
        <dbReference type="ARBA" id="ARBA00004651"/>
    </source>
</evidence>
<dbReference type="Pfam" id="PF12607">
    <property type="entry name" value="DUF3772"/>
    <property type="match status" value="1"/>
</dbReference>
<feature type="transmembrane region" description="Helical" evidence="8">
    <location>
        <begin position="562"/>
        <end position="585"/>
    </location>
</feature>
<dbReference type="SUPFAM" id="SSF50182">
    <property type="entry name" value="Sm-like ribonucleoproteins"/>
    <property type="match status" value="1"/>
</dbReference>
<feature type="transmembrane region" description="Helical" evidence="8">
    <location>
        <begin position="519"/>
        <end position="541"/>
    </location>
</feature>
<evidence type="ECO:0000256" key="5">
    <source>
        <dbReference type="ARBA" id="ARBA00022989"/>
    </source>
</evidence>
<comment type="caution">
    <text evidence="12">The sequence shown here is derived from an EMBL/GenBank/DDBJ whole genome shotgun (WGS) entry which is preliminary data.</text>
</comment>
<feature type="domain" description="Mechanosensitive ion channel MscS" evidence="9">
    <location>
        <begin position="607"/>
        <end position="673"/>
    </location>
</feature>
<feature type="transmembrane region" description="Helical" evidence="8">
    <location>
        <begin position="290"/>
        <end position="308"/>
    </location>
</feature>
<feature type="transmembrane region" description="Helical" evidence="8">
    <location>
        <begin position="427"/>
        <end position="451"/>
    </location>
</feature>
<feature type="transmembrane region" description="Helical" evidence="8">
    <location>
        <begin position="257"/>
        <end position="278"/>
    </location>
</feature>
<evidence type="ECO:0000313" key="12">
    <source>
        <dbReference type="EMBL" id="MBB5222733.1"/>
    </source>
</evidence>
<organism evidence="12 13">
    <name type="scientific">Amaricoccus macauensis</name>
    <dbReference type="NCBI Taxonomy" id="57001"/>
    <lineage>
        <taxon>Bacteria</taxon>
        <taxon>Pseudomonadati</taxon>
        <taxon>Pseudomonadota</taxon>
        <taxon>Alphaproteobacteria</taxon>
        <taxon>Rhodobacterales</taxon>
        <taxon>Paracoccaceae</taxon>
        <taxon>Amaricoccus</taxon>
    </lineage>
</organism>
<feature type="domain" description="DUF3772" evidence="10">
    <location>
        <begin position="131"/>
        <end position="176"/>
    </location>
</feature>
<sequence>MSAKADRAPVGGLSRLLAALLVWLALALPLAAQPNDRANVWDATATRIQEQVNDTTTATAALDIMRAQLATIRDEATQVQKQQEPAITDLSGRLKALGEPPAEGAPEAPEIAQRRATLNEQIASAQAPVLEAQEVLERVNGLIEQIDRIVRARFSAELLSRGPSPLLPGTWLAAGEEAWARLFAMKEHIVSQISDVANRQAAARRLPTTLALLVLGVAAAVMVRRSVGGWIERRAARAVKGGRTFDFLVALRNLLRLVVPVVTTGLIFAAFDLGVLFAQEPNGSFFELPLPVGFIIGAFWLASSLLAPEQPDYRLVPLDDHEAAHAGRLTIFLGGLLALAAAFKTAAPEWDVSQGTQVAVFYPLLVLGALGLWRASRFLRLLPLRLHPKDMSDAPALATGLGFLSVIARVLRVFAVVAPILGAAGYMAAGAFLVYPTILTLGLIGAGYVIYDLLCKVTWAMVGPPAEGQDGGLLPVVIGALVCMAAAPFLALTWGARWIDLAEVWTLLNNGVTMGGMRLSVGVLFTLTLVFGFGVALTRLMQRVMRSTVLPRTRLDAGGRNAVLAGIGYVGFAIAGLAAISAAGLNLSSLAIVAGALSVGIGFGMQNIVSNFVSGIILLVERPVKEGDWIEVGGYSGYVRGINVRSTEVETFDRASVILPNSSLIGGAVLNRTHNSMSGRLQVPISVTYESDPKTVERILLEIADTHPLVLQEPAPRVLFMDFGPDEMNFELRCWLRDVNFQLSAKSDMNFEIYEEFRKAGIRMNAYGRDMPPVPPVPETDETPETGAADPAPLAGNSPPLAARPT</sequence>
<dbReference type="SUPFAM" id="SSF82689">
    <property type="entry name" value="Mechanosensitive channel protein MscS (YggB), C-terminal domain"/>
    <property type="match status" value="1"/>
</dbReference>
<feature type="transmembrane region" description="Helical" evidence="8">
    <location>
        <begin position="329"/>
        <end position="347"/>
    </location>
</feature>
<evidence type="ECO:0000256" key="8">
    <source>
        <dbReference type="SAM" id="Phobius"/>
    </source>
</evidence>
<evidence type="ECO:0000259" key="9">
    <source>
        <dbReference type="Pfam" id="PF00924"/>
    </source>
</evidence>
<name>A0A840STW6_9RHOB</name>
<dbReference type="GO" id="GO:0008381">
    <property type="term" value="F:mechanosensitive monoatomic ion channel activity"/>
    <property type="evidence" value="ECO:0007669"/>
    <property type="project" value="UniProtKB-ARBA"/>
</dbReference>
<evidence type="ECO:0000259" key="10">
    <source>
        <dbReference type="Pfam" id="PF12607"/>
    </source>
</evidence>
<dbReference type="GO" id="GO:0005886">
    <property type="term" value="C:plasma membrane"/>
    <property type="evidence" value="ECO:0007669"/>
    <property type="project" value="UniProtKB-SubCell"/>
</dbReference>
<dbReference type="InterPro" id="IPR049278">
    <property type="entry name" value="MS_channel_C"/>
</dbReference>
<keyword evidence="4 8" id="KW-0812">Transmembrane</keyword>
<dbReference type="Proteomes" id="UP000549457">
    <property type="component" value="Unassembled WGS sequence"/>
</dbReference>
<evidence type="ECO:0000256" key="3">
    <source>
        <dbReference type="ARBA" id="ARBA00022475"/>
    </source>
</evidence>
<dbReference type="InterPro" id="IPR052702">
    <property type="entry name" value="MscS-like_channel"/>
</dbReference>
<evidence type="ECO:0000256" key="2">
    <source>
        <dbReference type="ARBA" id="ARBA00008017"/>
    </source>
</evidence>
<dbReference type="EMBL" id="JACHFM010000002">
    <property type="protein sequence ID" value="MBB5222733.1"/>
    <property type="molecule type" value="Genomic_DNA"/>
</dbReference>
<dbReference type="SUPFAM" id="SSF82861">
    <property type="entry name" value="Mechanosensitive channel protein MscS (YggB), transmembrane region"/>
    <property type="match status" value="1"/>
</dbReference>
<feature type="region of interest" description="Disordered" evidence="7">
    <location>
        <begin position="769"/>
        <end position="806"/>
    </location>
</feature>
<dbReference type="Gene3D" id="1.10.287.1260">
    <property type="match status" value="1"/>
</dbReference>
<gene>
    <name evidence="12" type="ORF">HNP73_002669</name>
</gene>
<proteinExistence type="inferred from homology"/>
<dbReference type="InterPro" id="IPR022249">
    <property type="entry name" value="DUF3772"/>
</dbReference>
<dbReference type="Pfam" id="PF21082">
    <property type="entry name" value="MS_channel_3rd"/>
    <property type="match status" value="1"/>
</dbReference>
<dbReference type="InterPro" id="IPR011014">
    <property type="entry name" value="MscS_channel_TM-2"/>
</dbReference>
<dbReference type="InterPro" id="IPR006685">
    <property type="entry name" value="MscS_channel_2nd"/>
</dbReference>
<keyword evidence="3" id="KW-1003">Cell membrane</keyword>
<evidence type="ECO:0000256" key="7">
    <source>
        <dbReference type="SAM" id="MobiDB-lite"/>
    </source>
</evidence>
<dbReference type="InterPro" id="IPR010920">
    <property type="entry name" value="LSM_dom_sf"/>
</dbReference>
<comment type="similarity">
    <text evidence="2">Belongs to the MscS (TC 1.A.23) family.</text>
</comment>
<protein>
    <submittedName>
        <fullName evidence="12">Small-conductance mechanosensitive channel</fullName>
    </submittedName>
</protein>
<feature type="transmembrane region" description="Helical" evidence="8">
    <location>
        <begin position="396"/>
        <end position="421"/>
    </location>
</feature>
<dbReference type="Gene3D" id="2.30.30.60">
    <property type="match status" value="1"/>
</dbReference>
<feature type="transmembrane region" description="Helical" evidence="8">
    <location>
        <begin position="472"/>
        <end position="499"/>
    </location>
</feature>
<evidence type="ECO:0000259" key="11">
    <source>
        <dbReference type="Pfam" id="PF21082"/>
    </source>
</evidence>
<feature type="domain" description="Mechanosensitive ion channel MscS C-terminal" evidence="11">
    <location>
        <begin position="683"/>
        <end position="764"/>
    </location>
</feature>